<dbReference type="KEGG" id="caml:H6X83_08355"/>
<gene>
    <name evidence="11" type="ORF">H6X83_08355</name>
</gene>
<dbReference type="NCBIfam" id="NF002600">
    <property type="entry name" value="PRK02256.1"/>
    <property type="match status" value="1"/>
</dbReference>
<evidence type="ECO:0000256" key="5">
    <source>
        <dbReference type="ARBA" id="ARBA00022723"/>
    </source>
</evidence>
<dbReference type="SUPFAM" id="SSF101821">
    <property type="entry name" value="Aminopeptidase/glucanase lid domain"/>
    <property type="match status" value="1"/>
</dbReference>
<accession>A0A7G9WE64</accession>
<sequence length="470" mass="51905">MAKKNDKPDAKELAEKLLVNRKNGFFSVSDSKIKKADAFCEGYKDFLENSKTEREAVTTAVKIAEDAGFVPFDADKKYKAGDKVYYNNRSKSLILAVIGTEGCKEGVHIAAAHIDCPRLDLKPHPLFEQNDLAQLKTHYYGGIKKYQWTTIPLSMHGRICRKDGTNIDLRLGEEPGDPLFTISDLLPHLSSEQSKKTADKAIEGEKLNVLVGSRPVRDEDGERLFKLNVMKLLNEQYGITEEDFVSADIAFTPAFHPCDIGFDRALVGAYGQDDRSCAYAELMAAVKTKTPKRTAITVLADREEIGSVGNTGLDSNYLHDFIEDLADAEGLKVRHVLAKSRCLSADVTAAFDPNYPDAYEANNSTYLNNGVGMSKYTGARGKYDTSDACAEFVSEIRRLFDENEVLWQIGELGKIDAGGGGTVAMYIAGMNVDVVDVGVPVLSMHAPFEVTSKLDEYMTYQAMKVFFEAE</sequence>
<reference evidence="11 12" key="1">
    <citation type="submission" date="2020-08" db="EMBL/GenBank/DDBJ databases">
        <authorList>
            <person name="Ren C."/>
            <person name="Gu Y."/>
            <person name="Xu Y."/>
        </authorList>
    </citation>
    <scope>NUCLEOTIDE SEQUENCE [LARGE SCALE GENOMIC DNA]</scope>
    <source>
        <strain evidence="11 12">LBM18003</strain>
    </source>
</reference>
<dbReference type="AlphaFoldDB" id="A0A7G9WE64"/>
<dbReference type="InterPro" id="IPR001948">
    <property type="entry name" value="Peptidase_M18"/>
</dbReference>
<protein>
    <recommendedName>
        <fullName evidence="10">M18 family aminopeptidase</fullName>
        <ecNumber evidence="10">3.4.11.-</ecNumber>
    </recommendedName>
</protein>
<dbReference type="GO" id="GO:0008237">
    <property type="term" value="F:metallopeptidase activity"/>
    <property type="evidence" value="ECO:0007669"/>
    <property type="project" value="UniProtKB-KW"/>
</dbReference>
<keyword evidence="6 9" id="KW-0378">Hydrolase</keyword>
<dbReference type="PANTHER" id="PTHR28570">
    <property type="entry name" value="ASPARTYL AMINOPEPTIDASE"/>
    <property type="match status" value="1"/>
</dbReference>
<keyword evidence="12" id="KW-1185">Reference proteome</keyword>
<evidence type="ECO:0000256" key="6">
    <source>
        <dbReference type="ARBA" id="ARBA00022801"/>
    </source>
</evidence>
<evidence type="ECO:0000256" key="7">
    <source>
        <dbReference type="ARBA" id="ARBA00022833"/>
    </source>
</evidence>
<keyword evidence="4 9" id="KW-0645">Protease</keyword>
<dbReference type="PRINTS" id="PR00932">
    <property type="entry name" value="AMINO1PTASE"/>
</dbReference>
<keyword evidence="3 9" id="KW-0031">Aminopeptidase</keyword>
<dbReference type="Gene3D" id="2.30.250.10">
    <property type="entry name" value="Aminopeptidase i, Domain 2"/>
    <property type="match status" value="1"/>
</dbReference>
<evidence type="ECO:0000256" key="2">
    <source>
        <dbReference type="ARBA" id="ARBA00008290"/>
    </source>
</evidence>
<dbReference type="EC" id="3.4.11.-" evidence="10"/>
<evidence type="ECO:0000256" key="8">
    <source>
        <dbReference type="ARBA" id="ARBA00023049"/>
    </source>
</evidence>
<keyword evidence="5 9" id="KW-0479">Metal-binding</keyword>
<dbReference type="InterPro" id="IPR023358">
    <property type="entry name" value="Peptidase_M18_dom2"/>
</dbReference>
<dbReference type="GO" id="GO:0008270">
    <property type="term" value="F:zinc ion binding"/>
    <property type="evidence" value="ECO:0007669"/>
    <property type="project" value="InterPro"/>
</dbReference>
<evidence type="ECO:0000256" key="4">
    <source>
        <dbReference type="ARBA" id="ARBA00022670"/>
    </source>
</evidence>
<dbReference type="Proteomes" id="UP000516046">
    <property type="component" value="Chromosome"/>
</dbReference>
<dbReference type="Gene3D" id="3.40.630.10">
    <property type="entry name" value="Zn peptidases"/>
    <property type="match status" value="1"/>
</dbReference>
<dbReference type="EMBL" id="CP060696">
    <property type="protein sequence ID" value="QNO16976.1"/>
    <property type="molecule type" value="Genomic_DNA"/>
</dbReference>
<dbReference type="SUPFAM" id="SSF53187">
    <property type="entry name" value="Zn-dependent exopeptidases"/>
    <property type="match status" value="1"/>
</dbReference>
<dbReference type="GO" id="GO:0006508">
    <property type="term" value="P:proteolysis"/>
    <property type="evidence" value="ECO:0007669"/>
    <property type="project" value="UniProtKB-KW"/>
</dbReference>
<dbReference type="RefSeq" id="WP_212506043.1">
    <property type="nucleotide sequence ID" value="NZ_CP060696.1"/>
</dbReference>
<name>A0A7G9WE64_9FIRM</name>
<dbReference type="GO" id="GO:0005737">
    <property type="term" value="C:cytoplasm"/>
    <property type="evidence" value="ECO:0007669"/>
    <property type="project" value="UniProtKB-ARBA"/>
</dbReference>
<evidence type="ECO:0000256" key="1">
    <source>
        <dbReference type="ARBA" id="ARBA00001947"/>
    </source>
</evidence>
<comment type="similarity">
    <text evidence="2 9">Belongs to the peptidase M18 family.</text>
</comment>
<keyword evidence="8 9" id="KW-0482">Metalloprotease</keyword>
<organism evidence="11 12">
    <name type="scientific">Caproicibacterium amylolyticum</name>
    <dbReference type="NCBI Taxonomy" id="2766537"/>
    <lineage>
        <taxon>Bacteria</taxon>
        <taxon>Bacillati</taxon>
        <taxon>Bacillota</taxon>
        <taxon>Clostridia</taxon>
        <taxon>Eubacteriales</taxon>
        <taxon>Oscillospiraceae</taxon>
        <taxon>Caproicibacterium</taxon>
    </lineage>
</organism>
<comment type="cofactor">
    <cofactor evidence="1 10">
        <name>Zn(2+)</name>
        <dbReference type="ChEBI" id="CHEBI:29105"/>
    </cofactor>
</comment>
<keyword evidence="7 9" id="KW-0862">Zinc</keyword>
<evidence type="ECO:0000313" key="12">
    <source>
        <dbReference type="Proteomes" id="UP000516046"/>
    </source>
</evidence>
<evidence type="ECO:0000256" key="3">
    <source>
        <dbReference type="ARBA" id="ARBA00022438"/>
    </source>
</evidence>
<evidence type="ECO:0000313" key="11">
    <source>
        <dbReference type="EMBL" id="QNO16976.1"/>
    </source>
</evidence>
<proteinExistence type="inferred from homology"/>
<dbReference type="GO" id="GO:0004177">
    <property type="term" value="F:aminopeptidase activity"/>
    <property type="evidence" value="ECO:0007669"/>
    <property type="project" value="UniProtKB-KW"/>
</dbReference>
<evidence type="ECO:0000256" key="9">
    <source>
        <dbReference type="RuleBase" id="RU004386"/>
    </source>
</evidence>
<dbReference type="PANTHER" id="PTHR28570:SF2">
    <property type="entry name" value="M18 FAMILY AMINOPEPTIDASE 1-RELATED"/>
    <property type="match status" value="1"/>
</dbReference>
<dbReference type="Pfam" id="PF02127">
    <property type="entry name" value="Peptidase_M18"/>
    <property type="match status" value="1"/>
</dbReference>
<evidence type="ECO:0000256" key="10">
    <source>
        <dbReference type="RuleBase" id="RU004387"/>
    </source>
</evidence>